<dbReference type="STRING" id="62062.ENSHHUP00000081563"/>
<reference evidence="1" key="2">
    <citation type="submission" date="2025-08" db="UniProtKB">
        <authorList>
            <consortium name="Ensembl"/>
        </authorList>
    </citation>
    <scope>IDENTIFICATION</scope>
</reference>
<reference evidence="2" key="1">
    <citation type="submission" date="2018-06" db="EMBL/GenBank/DDBJ databases">
        <title>Genome assembly of Danube salmon.</title>
        <authorList>
            <person name="Macqueen D.J."/>
            <person name="Gundappa M.K."/>
        </authorList>
    </citation>
    <scope>NUCLEOTIDE SEQUENCE [LARGE SCALE GENOMIC DNA]</scope>
</reference>
<name>A0A4W5R6G6_9TELE</name>
<reference evidence="1" key="3">
    <citation type="submission" date="2025-09" db="UniProtKB">
        <authorList>
            <consortium name="Ensembl"/>
        </authorList>
    </citation>
    <scope>IDENTIFICATION</scope>
</reference>
<dbReference type="GO" id="GO:0030488">
    <property type="term" value="P:tRNA methylation"/>
    <property type="evidence" value="ECO:0007669"/>
    <property type="project" value="TreeGrafter"/>
</dbReference>
<organism evidence="1 2">
    <name type="scientific">Hucho hucho</name>
    <name type="common">huchen</name>
    <dbReference type="NCBI Taxonomy" id="62062"/>
    <lineage>
        <taxon>Eukaryota</taxon>
        <taxon>Metazoa</taxon>
        <taxon>Chordata</taxon>
        <taxon>Craniata</taxon>
        <taxon>Vertebrata</taxon>
        <taxon>Euteleostomi</taxon>
        <taxon>Actinopterygii</taxon>
        <taxon>Neopterygii</taxon>
        <taxon>Teleostei</taxon>
        <taxon>Protacanthopterygii</taxon>
        <taxon>Salmoniformes</taxon>
        <taxon>Salmonidae</taxon>
        <taxon>Salmoninae</taxon>
        <taxon>Hucho</taxon>
    </lineage>
</organism>
<evidence type="ECO:0000313" key="1">
    <source>
        <dbReference type="Ensembl" id="ENSHHUP00000081563.1"/>
    </source>
</evidence>
<dbReference type="AlphaFoldDB" id="A0A4W5R6G6"/>
<dbReference type="GO" id="GO:0016423">
    <property type="term" value="F:tRNA (guanine) methyltransferase activity"/>
    <property type="evidence" value="ECO:0007669"/>
    <property type="project" value="TreeGrafter"/>
</dbReference>
<dbReference type="PANTHER" id="PTHR14911">
    <property type="entry name" value="THUMP DOMAIN-CONTAINING"/>
    <property type="match status" value="1"/>
</dbReference>
<evidence type="ECO:0008006" key="3">
    <source>
        <dbReference type="Google" id="ProtNLM"/>
    </source>
</evidence>
<sequence length="297" mass="33962">METSSQSASDEEITCEVIKVTIGIGTDATISKDLCQIYFQITTDDALSPLHFINMPVPLKVFDRNTTLSVQQDESLEDLQELASKLPWTNALKVWKLNTSLKKNRRMPWILSPQRLRSWSLRHLLQARVWGQGRPGHLTWRTAPRVSSRRWRGRSPGAKVLKFRVPCSRAGEKYSFFTNETGRDFCDAMQDFKWKADMTKFDVKTRCSGTCHLPMRTSSLDIIITDMPFGKRSITLINYLCNECFVMGCICLPHAISRIGGLWRNVGGLHAGVFLLKQTAGIFEEKMATRREWERAN</sequence>
<proteinExistence type="predicted"/>
<dbReference type="PANTHER" id="PTHR14911:SF13">
    <property type="entry name" value="TRNA (GUANINE(6)-N2)-METHYLTRANSFERASE THUMP3"/>
    <property type="match status" value="1"/>
</dbReference>
<accession>A0A4W5R6G6</accession>
<keyword evidence="2" id="KW-1185">Reference proteome</keyword>
<dbReference type="Proteomes" id="UP000314982">
    <property type="component" value="Unassembled WGS sequence"/>
</dbReference>
<protein>
    <recommendedName>
        <fullName evidence="3">THUMP domain-containing protein</fullName>
    </recommendedName>
</protein>
<evidence type="ECO:0000313" key="2">
    <source>
        <dbReference type="Proteomes" id="UP000314982"/>
    </source>
</evidence>
<dbReference type="Ensembl" id="ENSHHUT00000084154.1">
    <property type="protein sequence ID" value="ENSHHUP00000081563.1"/>
    <property type="gene ID" value="ENSHHUG00000047421.1"/>
</dbReference>